<gene>
    <name evidence="2" type="ORF">J2T15_006118</name>
</gene>
<evidence type="ECO:0000313" key="3">
    <source>
        <dbReference type="Proteomes" id="UP001229346"/>
    </source>
</evidence>
<organism evidence="2 3">
    <name type="scientific">Paenibacillus harenae</name>
    <dbReference type="NCBI Taxonomy" id="306543"/>
    <lineage>
        <taxon>Bacteria</taxon>
        <taxon>Bacillati</taxon>
        <taxon>Bacillota</taxon>
        <taxon>Bacilli</taxon>
        <taxon>Bacillales</taxon>
        <taxon>Paenibacillaceae</taxon>
        <taxon>Paenibacillus</taxon>
    </lineage>
</organism>
<comment type="caution">
    <text evidence="2">The sequence shown here is derived from an EMBL/GenBank/DDBJ whole genome shotgun (WGS) entry which is preliminary data.</text>
</comment>
<sequence>MPGCFYFGKSRRNGNARTFFLVAVISTVAFSAIVTLYGFQSFLTAGLSTSSPNTFTYYADDNEEQDVALINETLQEEHIKANKNPVFKSVAVIGLLYRLGQRLRKTPCPG</sequence>
<dbReference type="EMBL" id="JAUSSU010000022">
    <property type="protein sequence ID" value="MDQ0116636.1"/>
    <property type="molecule type" value="Genomic_DNA"/>
</dbReference>
<reference evidence="2 3" key="1">
    <citation type="submission" date="2023-07" db="EMBL/GenBank/DDBJ databases">
        <title>Sorghum-associated microbial communities from plants grown in Nebraska, USA.</title>
        <authorList>
            <person name="Schachtman D."/>
        </authorList>
    </citation>
    <scope>NUCLEOTIDE SEQUENCE [LARGE SCALE GENOMIC DNA]</scope>
    <source>
        <strain evidence="2 3">CC482</strain>
    </source>
</reference>
<evidence type="ECO:0000256" key="1">
    <source>
        <dbReference type="SAM" id="Phobius"/>
    </source>
</evidence>
<proteinExistence type="predicted"/>
<keyword evidence="1" id="KW-0472">Membrane</keyword>
<accession>A0ABT9UCD5</accession>
<keyword evidence="1" id="KW-1133">Transmembrane helix</keyword>
<name>A0ABT9UCD5_PAEHA</name>
<protein>
    <submittedName>
        <fullName evidence="2">Uncharacterized protein</fullName>
    </submittedName>
</protein>
<dbReference type="Proteomes" id="UP001229346">
    <property type="component" value="Unassembled WGS sequence"/>
</dbReference>
<keyword evidence="1" id="KW-0812">Transmembrane</keyword>
<evidence type="ECO:0000313" key="2">
    <source>
        <dbReference type="EMBL" id="MDQ0116636.1"/>
    </source>
</evidence>
<feature type="transmembrane region" description="Helical" evidence="1">
    <location>
        <begin position="19"/>
        <end position="39"/>
    </location>
</feature>
<keyword evidence="3" id="KW-1185">Reference proteome</keyword>